<keyword evidence="1" id="KW-0547">Nucleotide-binding</keyword>
<evidence type="ECO:0000256" key="4">
    <source>
        <dbReference type="ARBA" id="ARBA00022840"/>
    </source>
</evidence>
<organism evidence="6 7">
    <name type="scientific">Aeromonas phage AhSzq-1</name>
    <dbReference type="NCBI Taxonomy" id="2138298"/>
    <lineage>
        <taxon>Viruses</taxon>
        <taxon>Duplodnaviria</taxon>
        <taxon>Heunggongvirae</taxon>
        <taxon>Uroviricota</taxon>
        <taxon>Caudoviricetes</taxon>
        <taxon>Demerecviridae</taxon>
        <taxon>Shenzhenvirus</taxon>
        <taxon>Shenzhenvirus AhSzq1</taxon>
    </lineage>
</organism>
<dbReference type="Gene3D" id="3.40.50.300">
    <property type="entry name" value="P-loop containing nucleotide triphosphate hydrolases"/>
    <property type="match status" value="1"/>
</dbReference>
<reference evidence="6 7" key="1">
    <citation type="submission" date="2017-12" db="EMBL/GenBank/DDBJ databases">
        <title>Genomic characterization of T5-related Aeromonas hydrophila phages AhSzq-1 and AhSzw-1 and proposal to be two new species.</title>
        <authorList>
            <person name="Chen L."/>
            <person name="Yuan S."/>
            <person name="Ma Y."/>
        </authorList>
    </citation>
    <scope>NUCLEOTIDE SEQUENCE [LARGE SCALE GENOMIC DNA]</scope>
    <source>
        <strain evidence="6">Seawater</strain>
    </source>
</reference>
<evidence type="ECO:0000256" key="3">
    <source>
        <dbReference type="ARBA" id="ARBA00022806"/>
    </source>
</evidence>
<evidence type="ECO:0000256" key="2">
    <source>
        <dbReference type="ARBA" id="ARBA00022801"/>
    </source>
</evidence>
<keyword evidence="3 6" id="KW-0347">Helicase</keyword>
<dbReference type="InterPro" id="IPR014001">
    <property type="entry name" value="Helicase_ATP-bd"/>
</dbReference>
<dbReference type="GO" id="GO:0004386">
    <property type="term" value="F:helicase activity"/>
    <property type="evidence" value="ECO:0007669"/>
    <property type="project" value="UniProtKB-KW"/>
</dbReference>
<dbReference type="InterPro" id="IPR006935">
    <property type="entry name" value="Helicase/UvrB_N"/>
</dbReference>
<dbReference type="GO" id="GO:0003677">
    <property type="term" value="F:DNA binding"/>
    <property type="evidence" value="ECO:0007669"/>
    <property type="project" value="InterPro"/>
</dbReference>
<dbReference type="PANTHER" id="PTHR11274">
    <property type="entry name" value="RAD25/XP-B DNA REPAIR HELICASE"/>
    <property type="match status" value="1"/>
</dbReference>
<keyword evidence="4" id="KW-0067">ATP-binding</keyword>
<dbReference type="InterPro" id="IPR027417">
    <property type="entry name" value="P-loop_NTPase"/>
</dbReference>
<protein>
    <submittedName>
        <fullName evidence="6">DNA helicase</fullName>
    </submittedName>
</protein>
<dbReference type="Pfam" id="PF04851">
    <property type="entry name" value="ResIII"/>
    <property type="match status" value="1"/>
</dbReference>
<evidence type="ECO:0000256" key="1">
    <source>
        <dbReference type="ARBA" id="ARBA00022741"/>
    </source>
</evidence>
<feature type="domain" description="Helicase ATP-binding" evidence="5">
    <location>
        <begin position="1"/>
        <end position="100"/>
    </location>
</feature>
<dbReference type="PANTHER" id="PTHR11274:SF0">
    <property type="entry name" value="GENERAL TRANSCRIPTION AND DNA REPAIR FACTOR IIH HELICASE SUBUNIT XPB"/>
    <property type="match status" value="1"/>
</dbReference>
<dbReference type="Proteomes" id="UP000244741">
    <property type="component" value="Segment"/>
</dbReference>
<evidence type="ECO:0000259" key="5">
    <source>
        <dbReference type="PROSITE" id="PS51192"/>
    </source>
</evidence>
<keyword evidence="2" id="KW-0378">Hydrolase</keyword>
<dbReference type="GO" id="GO:0016787">
    <property type="term" value="F:hydrolase activity"/>
    <property type="evidence" value="ECO:0007669"/>
    <property type="project" value="UniProtKB-KW"/>
</dbReference>
<accession>A0A2R4ALM7</accession>
<proteinExistence type="predicted"/>
<dbReference type="PROSITE" id="PS51192">
    <property type="entry name" value="HELICASE_ATP_BIND_1"/>
    <property type="match status" value="1"/>
</dbReference>
<evidence type="ECO:0000313" key="7">
    <source>
        <dbReference type="Proteomes" id="UP000244741"/>
    </source>
</evidence>
<dbReference type="EMBL" id="MG676224">
    <property type="protein sequence ID" value="AVR75959.1"/>
    <property type="molecule type" value="Genomic_DNA"/>
</dbReference>
<gene>
    <name evidence="6" type="ORF">AhSzq1_66</name>
</gene>
<dbReference type="GO" id="GO:0005524">
    <property type="term" value="F:ATP binding"/>
    <property type="evidence" value="ECO:0007669"/>
    <property type="project" value="UniProtKB-KW"/>
</dbReference>
<dbReference type="SUPFAM" id="SSF52540">
    <property type="entry name" value="P-loop containing nucleoside triphosphate hydrolases"/>
    <property type="match status" value="1"/>
</dbReference>
<evidence type="ECO:0000313" key="6">
    <source>
        <dbReference type="EMBL" id="AVR75959.1"/>
    </source>
</evidence>
<keyword evidence="7" id="KW-1185">Reference proteome</keyword>
<name>A0A2R4ALM7_9CAUD</name>
<sequence length="119" mass="13268">MWVQEVRKHFGFTPSIIGGGQVDTSTPIVIGNIQTVQKHAQSLCREFGLLIMDEVHHCPASTFEKVLVHSFAGIKLGLSGTLIRKDGKHVLFPGWFSKNVVIPKEENVMIPIVLRTYSK</sequence>
<dbReference type="InterPro" id="IPR050615">
    <property type="entry name" value="ATP-dep_DNA_Helicase"/>
</dbReference>